<dbReference type="EMBL" id="JAHMHR010000073">
    <property type="protein sequence ID" value="KAK1658495.1"/>
    <property type="molecule type" value="Genomic_DNA"/>
</dbReference>
<protein>
    <submittedName>
        <fullName evidence="2">Uncharacterized protein</fullName>
    </submittedName>
</protein>
<dbReference type="InterPro" id="IPR053221">
    <property type="entry name" value="Burnettramic_acid_biosynth"/>
</dbReference>
<feature type="region of interest" description="Disordered" evidence="1">
    <location>
        <begin position="69"/>
        <end position="105"/>
    </location>
</feature>
<evidence type="ECO:0000313" key="3">
    <source>
        <dbReference type="Proteomes" id="UP001224890"/>
    </source>
</evidence>
<dbReference type="GeneID" id="85460810"/>
<evidence type="ECO:0000256" key="1">
    <source>
        <dbReference type="SAM" id="MobiDB-lite"/>
    </source>
</evidence>
<keyword evidence="3" id="KW-1185">Reference proteome</keyword>
<evidence type="ECO:0000313" key="2">
    <source>
        <dbReference type="EMBL" id="KAK1658495.1"/>
    </source>
</evidence>
<organism evidence="2 3">
    <name type="scientific">Colletotrichum godetiae</name>
    <dbReference type="NCBI Taxonomy" id="1209918"/>
    <lineage>
        <taxon>Eukaryota</taxon>
        <taxon>Fungi</taxon>
        <taxon>Dikarya</taxon>
        <taxon>Ascomycota</taxon>
        <taxon>Pezizomycotina</taxon>
        <taxon>Sordariomycetes</taxon>
        <taxon>Hypocreomycetidae</taxon>
        <taxon>Glomerellales</taxon>
        <taxon>Glomerellaceae</taxon>
        <taxon>Colletotrichum</taxon>
        <taxon>Colletotrichum acutatum species complex</taxon>
    </lineage>
</organism>
<feature type="region of interest" description="Disordered" evidence="1">
    <location>
        <begin position="528"/>
        <end position="558"/>
    </location>
</feature>
<dbReference type="PANTHER" id="PTHR38887">
    <property type="entry name" value="CHROMOSOME 21, WHOLE GENOME SHOTGUN SEQUENCE"/>
    <property type="match status" value="1"/>
</dbReference>
<dbReference type="AlphaFoldDB" id="A0AAJ0ACM8"/>
<dbReference type="Proteomes" id="UP001224890">
    <property type="component" value="Unassembled WGS sequence"/>
</dbReference>
<gene>
    <name evidence="2" type="ORF">BDP55DRAFT_682763</name>
</gene>
<feature type="compositionally biased region" description="Basic and acidic residues" evidence="1">
    <location>
        <begin position="459"/>
        <end position="487"/>
    </location>
</feature>
<name>A0AAJ0ACM8_9PEZI</name>
<sequence length="589" mass="64629">MNMPASIVSESKKLASQVAASLAQSILKERDKVVVRTGGNSSEKKHGLVGEIAQSAAAGIGTVSEALHHRKEKKSGALISVKSSTQSGSVDNTESGPTQLGEGAAKANAIDHEASGSMSTSQPAEETESLAFAFIKRHPLTVSESYECRQRLALPVLVPQRRPEKRARGFIRAYAPILVNVGIDQDIFLDFIDTFNKSLKPNPWISAVNLAGFAGEALPDPASLLFGFAVEIATEAIMEGQSLICSNKFLDCVNAEFFIPRGLICLVVTWQPDNDRGRLATNVSVKIDVPETKLDLLQGVSDVAAGRIKSSEGLQEMKTQVGDLMKPTRGDFSWPEPAPLIFPNFKRNTKRADVKVEEKNAWDRMENWINDHLDKRAQASWINENKDRPAVSLMPEHNFKSRYADPNRQASSGDLVSLVTAGRWRLASDGKAESSKKLKKTANEVCIKEKDDKKRKKKDQKEKTKEGQERNILEAEEEYKVDGETRQAADCQQRNLETIDLRSHKEEGGANDIGKVDETNMKDKHVNDEVGDDQAIGGGAFGPAKEAKKKAGSSSKSSDVFKGLFQKDVLYMAILEVPPQKRSTEDLLC</sequence>
<accession>A0AAJ0ACM8</accession>
<dbReference type="PANTHER" id="PTHR38887:SF1">
    <property type="entry name" value="RAS MODIFICATION PROTEIN ERF4"/>
    <property type="match status" value="1"/>
</dbReference>
<feature type="compositionally biased region" description="Polar residues" evidence="1">
    <location>
        <begin position="81"/>
        <end position="98"/>
    </location>
</feature>
<proteinExistence type="predicted"/>
<feature type="region of interest" description="Disordered" evidence="1">
    <location>
        <begin position="450"/>
        <end position="488"/>
    </location>
</feature>
<comment type="caution">
    <text evidence="2">The sequence shown here is derived from an EMBL/GenBank/DDBJ whole genome shotgun (WGS) entry which is preliminary data.</text>
</comment>
<dbReference type="RefSeq" id="XP_060423259.1">
    <property type="nucleotide sequence ID" value="XM_060576284.1"/>
</dbReference>
<reference evidence="2" key="1">
    <citation type="submission" date="2021-06" db="EMBL/GenBank/DDBJ databases">
        <title>Comparative genomics, transcriptomics and evolutionary studies reveal genomic signatures of adaptation to plant cell wall in hemibiotrophic fungi.</title>
        <authorList>
            <consortium name="DOE Joint Genome Institute"/>
            <person name="Baroncelli R."/>
            <person name="Diaz J.F."/>
            <person name="Benocci T."/>
            <person name="Peng M."/>
            <person name="Battaglia E."/>
            <person name="Haridas S."/>
            <person name="Andreopoulos W."/>
            <person name="Labutti K."/>
            <person name="Pangilinan J."/>
            <person name="Floch G.L."/>
            <person name="Makela M.R."/>
            <person name="Henrissat B."/>
            <person name="Grigoriev I.V."/>
            <person name="Crouch J.A."/>
            <person name="De Vries R.P."/>
            <person name="Sukno S.A."/>
            <person name="Thon M.R."/>
        </authorList>
    </citation>
    <scope>NUCLEOTIDE SEQUENCE</scope>
    <source>
        <strain evidence="2">CBS 193.32</strain>
    </source>
</reference>